<dbReference type="Proteomes" id="UP000013782">
    <property type="component" value="Unassembled WGS sequence"/>
</dbReference>
<keyword evidence="12" id="KW-1185">Reference proteome</keyword>
<keyword evidence="7 10" id="KW-0472">Membrane</keyword>
<dbReference type="InterPro" id="IPR045584">
    <property type="entry name" value="Pilin-like"/>
</dbReference>
<evidence type="ECO:0000256" key="2">
    <source>
        <dbReference type="ARBA" id="ARBA00004241"/>
    </source>
</evidence>
<reference evidence="11 12" key="1">
    <citation type="submission" date="2013-02" db="EMBL/GenBank/DDBJ databases">
        <title>The Genome Sequence of Enterococcus pallens BAA-351.</title>
        <authorList>
            <consortium name="The Broad Institute Genome Sequencing Platform"/>
            <consortium name="The Broad Institute Genome Sequencing Center for Infectious Disease"/>
            <person name="Earl A.M."/>
            <person name="Gilmore M.S."/>
            <person name="Lebreton F."/>
            <person name="Walker B."/>
            <person name="Young S.K."/>
            <person name="Zeng Q."/>
            <person name="Gargeya S."/>
            <person name="Fitzgerald M."/>
            <person name="Haas B."/>
            <person name="Abouelleil A."/>
            <person name="Alvarado L."/>
            <person name="Arachchi H.M."/>
            <person name="Berlin A.M."/>
            <person name="Chapman S.B."/>
            <person name="Dewar J."/>
            <person name="Goldberg J."/>
            <person name="Griggs A."/>
            <person name="Gujja S."/>
            <person name="Hansen M."/>
            <person name="Howarth C."/>
            <person name="Imamovic A."/>
            <person name="Larimer J."/>
            <person name="McCowan C."/>
            <person name="Murphy C."/>
            <person name="Neiman D."/>
            <person name="Pearson M."/>
            <person name="Priest M."/>
            <person name="Roberts A."/>
            <person name="Saif S."/>
            <person name="Shea T."/>
            <person name="Sisk P."/>
            <person name="Sykes S."/>
            <person name="Wortman J."/>
            <person name="Nusbaum C."/>
            <person name="Birren B."/>
        </authorList>
    </citation>
    <scope>NUCLEOTIDE SEQUENCE [LARGE SCALE GENOMIC DNA]</scope>
    <source>
        <strain evidence="11 12">ATCC BAA-351</strain>
    </source>
</reference>
<keyword evidence="3" id="KW-1003">Cell membrane</keyword>
<evidence type="ECO:0000313" key="11">
    <source>
        <dbReference type="EMBL" id="EOH87914.1"/>
    </source>
</evidence>
<evidence type="ECO:0000256" key="7">
    <source>
        <dbReference type="ARBA" id="ARBA00023136"/>
    </source>
</evidence>
<dbReference type="InterPro" id="IPR000983">
    <property type="entry name" value="Bac_GSPG_pilin"/>
</dbReference>
<dbReference type="OrthoDB" id="2232493at2"/>
<dbReference type="InterPro" id="IPR012902">
    <property type="entry name" value="N_methyl_site"/>
</dbReference>
<dbReference type="PIRSF" id="PIRSF029928">
    <property type="entry name" value="Late_competence_ComGC"/>
    <property type="match status" value="1"/>
</dbReference>
<dbReference type="Gene3D" id="3.30.700.10">
    <property type="entry name" value="Glycoprotein, Type 4 Pilin"/>
    <property type="match status" value="1"/>
</dbReference>
<dbReference type="NCBIfam" id="NF041013">
    <property type="entry name" value="T4P_ComGE"/>
    <property type="match status" value="1"/>
</dbReference>
<keyword evidence="4" id="KW-0488">Methylation</keyword>
<protein>
    <submittedName>
        <fullName evidence="11">Type II secretion system protein G</fullName>
    </submittedName>
</protein>
<comment type="caution">
    <text evidence="11">The sequence shown here is derived from an EMBL/GenBank/DDBJ whole genome shotgun (WGS) entry which is preliminary data.</text>
</comment>
<gene>
    <name evidence="11" type="ORF">UAU_04769</name>
</gene>
<dbReference type="GO" id="GO:0005886">
    <property type="term" value="C:plasma membrane"/>
    <property type="evidence" value="ECO:0007669"/>
    <property type="project" value="UniProtKB-SubCell"/>
</dbReference>
<dbReference type="PATRIC" id="fig|1158607.3.peg.4754"/>
<evidence type="ECO:0000313" key="12">
    <source>
        <dbReference type="Proteomes" id="UP000013782"/>
    </source>
</evidence>
<evidence type="ECO:0000256" key="1">
    <source>
        <dbReference type="ARBA" id="ARBA00004162"/>
    </source>
</evidence>
<comment type="subcellular location">
    <subcellularLocation>
        <location evidence="1">Cell membrane</location>
        <topology evidence="1">Single-pass membrane protein</topology>
    </subcellularLocation>
    <subcellularLocation>
        <location evidence="2">Cell surface</location>
    </subcellularLocation>
</comment>
<dbReference type="InterPro" id="IPR016940">
    <property type="entry name" value="ComGC"/>
</dbReference>
<sequence>MVKKKKLKGFTLLEMMVVLFVISILLLLFVPNIMKQKDSAKNKSDESIVKVVETQMEVYELETGSRPTLEELVTDGYITDKQKETYEKAKP</sequence>
<evidence type="ECO:0000256" key="4">
    <source>
        <dbReference type="ARBA" id="ARBA00022481"/>
    </source>
</evidence>
<comment type="similarity">
    <text evidence="9">Belongs to the ComGC family.</text>
</comment>
<dbReference type="GO" id="GO:0009986">
    <property type="term" value="C:cell surface"/>
    <property type="evidence" value="ECO:0007669"/>
    <property type="project" value="UniProtKB-SubCell"/>
</dbReference>
<accession>R2SI85</accession>
<proteinExistence type="inferred from homology"/>
<evidence type="ECO:0000256" key="5">
    <source>
        <dbReference type="ARBA" id="ARBA00022692"/>
    </source>
</evidence>
<dbReference type="SUPFAM" id="SSF54523">
    <property type="entry name" value="Pili subunits"/>
    <property type="match status" value="1"/>
</dbReference>
<dbReference type="Pfam" id="PF07963">
    <property type="entry name" value="N_methyl"/>
    <property type="match status" value="1"/>
</dbReference>
<dbReference type="HOGENOM" id="CLU_091705_9_1_9"/>
<dbReference type="EMBL" id="AJAQ01000046">
    <property type="protein sequence ID" value="EOH87914.1"/>
    <property type="molecule type" value="Genomic_DNA"/>
</dbReference>
<keyword evidence="8" id="KW-0178">Competence</keyword>
<evidence type="ECO:0000256" key="3">
    <source>
        <dbReference type="ARBA" id="ARBA00022475"/>
    </source>
</evidence>
<dbReference type="GO" id="GO:0015628">
    <property type="term" value="P:protein secretion by the type II secretion system"/>
    <property type="evidence" value="ECO:0007669"/>
    <property type="project" value="InterPro"/>
</dbReference>
<dbReference type="AlphaFoldDB" id="R2SI85"/>
<name>R2SI85_9ENTE</name>
<evidence type="ECO:0000256" key="10">
    <source>
        <dbReference type="SAM" id="Phobius"/>
    </source>
</evidence>
<keyword evidence="6 10" id="KW-1133">Transmembrane helix</keyword>
<dbReference type="eggNOG" id="COG4537">
    <property type="taxonomic scope" value="Bacteria"/>
</dbReference>
<dbReference type="InterPro" id="IPR053468">
    <property type="entry name" value="ComGE-like"/>
</dbReference>
<feature type="transmembrane region" description="Helical" evidence="10">
    <location>
        <begin position="12"/>
        <end position="34"/>
    </location>
</feature>
<dbReference type="NCBIfam" id="TIGR02532">
    <property type="entry name" value="IV_pilin_GFxxxE"/>
    <property type="match status" value="1"/>
</dbReference>
<evidence type="ECO:0000256" key="9">
    <source>
        <dbReference type="ARBA" id="ARBA00043982"/>
    </source>
</evidence>
<dbReference type="PRINTS" id="PR00813">
    <property type="entry name" value="BCTERIALGSPG"/>
</dbReference>
<dbReference type="GO" id="GO:0030420">
    <property type="term" value="P:establishment of competence for transformation"/>
    <property type="evidence" value="ECO:0007669"/>
    <property type="project" value="UniProtKB-KW"/>
</dbReference>
<dbReference type="RefSeq" id="WP_010759704.1">
    <property type="nucleotide sequence ID" value="NZ_ASWD01000003.1"/>
</dbReference>
<dbReference type="PROSITE" id="PS00409">
    <property type="entry name" value="PROKAR_NTER_METHYL"/>
    <property type="match status" value="1"/>
</dbReference>
<evidence type="ECO:0000256" key="6">
    <source>
        <dbReference type="ARBA" id="ARBA00022989"/>
    </source>
</evidence>
<organism evidence="11 12">
    <name type="scientific">Enterococcus pallens ATCC BAA-351</name>
    <dbReference type="NCBI Taxonomy" id="1158607"/>
    <lineage>
        <taxon>Bacteria</taxon>
        <taxon>Bacillati</taxon>
        <taxon>Bacillota</taxon>
        <taxon>Bacilli</taxon>
        <taxon>Lactobacillales</taxon>
        <taxon>Enterococcaceae</taxon>
        <taxon>Enterococcus</taxon>
    </lineage>
</organism>
<dbReference type="STRING" id="160454.RV10_GL000072"/>
<keyword evidence="5 10" id="KW-0812">Transmembrane</keyword>
<evidence type="ECO:0000256" key="8">
    <source>
        <dbReference type="ARBA" id="ARBA00023287"/>
    </source>
</evidence>
<dbReference type="NCBIfam" id="NF040999">
    <property type="entry name" value="pilin_ComGC"/>
    <property type="match status" value="1"/>
</dbReference>
<dbReference type="GO" id="GO:0015627">
    <property type="term" value="C:type II protein secretion system complex"/>
    <property type="evidence" value="ECO:0007669"/>
    <property type="project" value="InterPro"/>
</dbReference>